<dbReference type="OrthoDB" id="1874341at2759"/>
<comment type="caution">
    <text evidence="2">The sequence shown here is derived from an EMBL/GenBank/DDBJ whole genome shotgun (WGS) entry which is preliminary data.</text>
</comment>
<dbReference type="Pfam" id="PF09797">
    <property type="entry name" value="NatB_MDM20"/>
    <property type="match status" value="1"/>
</dbReference>
<protein>
    <submittedName>
        <fullName evidence="2">Uncharacterized protein</fullName>
    </submittedName>
</protein>
<name>A0A9N9L659_9HELO</name>
<sequence>MADQMIKDRQDAPIWNAIEASNYKQALKLVDKRLAKKPSDYLQALKIFIRARSPLASEQAAVLAHLEELPKRKQPLTDLEAIELYEEAFGEVVPEPQDDWIRIIGEARWQCVKAIPKNEDVSKKCFEACLEKNDIDHARQISNSLEKSFPSNHAYIFWNIATMFLYSVSSSYPEKTRKLWGTLAFAQIQKLAAATKSAADPKQLPLRSIHTPQELLLLHRITETLGKPEQRLEYLQDPNLGPESVIAKSEWQLWRFKLILLGEVKSWQELFDTTQSLLKRARTKDASGQLSETGFSDWIVWDSFIRSAIELQGHEYRAAVVAEVEAHQDPNCKIDKSWKRNASLAWVKISFANTNTFAPSSDSSQDRLPIIIKYLKQYGTATTAFTDLKPYVQQLNADERKRLLEILTQNGVFGDPGHLGYTKPKEGEAAKPEYAGFKTEKKLAEHINSYKLRYLLSCSLPEQERHSKPKQHAGPTEAPCISCSRPCIVFCSQCLGSFAVDATKLYLAAADGGRESWDLLPTDRHPADELVILAATCLIKLSMVSSEGSEDSLLSPKNSYILQAVALLEQAASISQPNSQIWFLLIRLYTYLGNGSLAMRAYHNLALKQVQLDTLSYTLFDRISSFHPHRFSTSQETTYRTPLESLEKQQKLYRGSRGQISRNTWLSYKHGSYNTIFELKEVTEKLECSFSAVMSVVEKRRINRLLPSKNVSDGGYDVLSPNPESLETMICDTNDYESFPDYEGTIGRNFEELSRFVPAPSLLSNAFQEYRTRLNLVSEKILQLFMPSTTTKSANQASLKAFLATPLEFPKVKDASTYLTKPENCARKFYEAISNILHSSLSSSFWKEQKFESRLEAHNEDLRNALSSLLELLNGIKDLTPAFGHVLHAIFTAHSLASHILSFIDFQTKIPSKEIHPSQLAANKKTEMLAREIIQKTLQMVGAIKKGMDEGGWIDRVLDSVTGAAAEGAGGVGELMDGGAMEMVGAIKKGMDEGGWIDRVLDSVTGAAAEGAGGVGELMDGGAMEVWAGDLVEGWRDGVVGLGLLKDVKG</sequence>
<reference evidence="2" key="1">
    <citation type="submission" date="2021-07" db="EMBL/GenBank/DDBJ databases">
        <authorList>
            <person name="Durling M."/>
        </authorList>
    </citation>
    <scope>NUCLEOTIDE SEQUENCE</scope>
</reference>
<organism evidence="2 3">
    <name type="scientific">Hymenoscyphus fraxineus</name>
    <dbReference type="NCBI Taxonomy" id="746836"/>
    <lineage>
        <taxon>Eukaryota</taxon>
        <taxon>Fungi</taxon>
        <taxon>Dikarya</taxon>
        <taxon>Ascomycota</taxon>
        <taxon>Pezizomycotina</taxon>
        <taxon>Leotiomycetes</taxon>
        <taxon>Helotiales</taxon>
        <taxon>Helotiaceae</taxon>
        <taxon>Hymenoscyphus</taxon>
    </lineage>
</organism>
<dbReference type="PANTHER" id="PTHR22767:SF3">
    <property type="entry name" value="N-ALPHA-ACETYLTRANSFERASE 25, NATB AUXILIARY SUBUNIT"/>
    <property type="match status" value="1"/>
</dbReference>
<evidence type="ECO:0000256" key="1">
    <source>
        <dbReference type="ARBA" id="ARBA00006298"/>
    </source>
</evidence>
<proteinExistence type="inferred from homology"/>
<dbReference type="EMBL" id="CAJVRL010000103">
    <property type="protein sequence ID" value="CAG8961090.1"/>
    <property type="molecule type" value="Genomic_DNA"/>
</dbReference>
<keyword evidence="3" id="KW-1185">Reference proteome</keyword>
<dbReference type="GO" id="GO:0031416">
    <property type="term" value="C:NatB complex"/>
    <property type="evidence" value="ECO:0007669"/>
    <property type="project" value="TreeGrafter"/>
</dbReference>
<evidence type="ECO:0000313" key="2">
    <source>
        <dbReference type="EMBL" id="CAG8961090.1"/>
    </source>
</evidence>
<comment type="similarity">
    <text evidence="1">Belongs to the MDM20/NAA25 family.</text>
</comment>
<dbReference type="PANTHER" id="PTHR22767">
    <property type="entry name" value="N-TERMINAL ACETYLTRANSFERASE-RELATED"/>
    <property type="match status" value="1"/>
</dbReference>
<dbReference type="AlphaFoldDB" id="A0A9N9L659"/>
<gene>
    <name evidence="2" type="ORF">HYFRA_00002633</name>
</gene>
<dbReference type="InterPro" id="IPR019183">
    <property type="entry name" value="NAA25_NatB_aux_su"/>
</dbReference>
<accession>A0A9N9L659</accession>
<dbReference type="Proteomes" id="UP000696280">
    <property type="component" value="Unassembled WGS sequence"/>
</dbReference>
<evidence type="ECO:0000313" key="3">
    <source>
        <dbReference type="Proteomes" id="UP000696280"/>
    </source>
</evidence>